<feature type="domain" description="Enoyl reductase (ER)" evidence="7">
    <location>
        <begin position="35"/>
        <end position="354"/>
    </location>
</feature>
<dbReference type="Pfam" id="PF00107">
    <property type="entry name" value="ADH_zinc_N"/>
    <property type="match status" value="1"/>
</dbReference>
<evidence type="ECO:0000259" key="7">
    <source>
        <dbReference type="SMART" id="SM00829"/>
    </source>
</evidence>
<dbReference type="Gene3D" id="3.90.180.10">
    <property type="entry name" value="Medium-chain alcohol dehydrogenases, catalytic domain"/>
    <property type="match status" value="1"/>
</dbReference>
<dbReference type="GO" id="GO:0016491">
    <property type="term" value="F:oxidoreductase activity"/>
    <property type="evidence" value="ECO:0007669"/>
    <property type="project" value="UniProtKB-KW"/>
</dbReference>
<proteinExistence type="inferred from homology"/>
<dbReference type="InterPro" id="IPR020843">
    <property type="entry name" value="ER"/>
</dbReference>
<dbReference type="Pfam" id="PF08240">
    <property type="entry name" value="ADH_N"/>
    <property type="match status" value="1"/>
</dbReference>
<evidence type="ECO:0000256" key="1">
    <source>
        <dbReference type="ARBA" id="ARBA00001947"/>
    </source>
</evidence>
<organism evidence="8 9">
    <name type="scientific">Abditibacterium utsteinense</name>
    <dbReference type="NCBI Taxonomy" id="1960156"/>
    <lineage>
        <taxon>Bacteria</taxon>
        <taxon>Pseudomonadati</taxon>
        <taxon>Abditibacteriota</taxon>
        <taxon>Abditibacteriia</taxon>
        <taxon>Abditibacteriales</taxon>
        <taxon>Abditibacteriaceae</taxon>
        <taxon>Abditibacterium</taxon>
    </lineage>
</organism>
<dbReference type="InParanoid" id="A0A2S8SS31"/>
<evidence type="ECO:0000256" key="4">
    <source>
        <dbReference type="ARBA" id="ARBA00022833"/>
    </source>
</evidence>
<dbReference type="InterPro" id="IPR011032">
    <property type="entry name" value="GroES-like_sf"/>
</dbReference>
<comment type="cofactor">
    <cofactor evidence="1">
        <name>Zn(2+)</name>
        <dbReference type="ChEBI" id="CHEBI:29105"/>
    </cofactor>
</comment>
<dbReference type="InterPro" id="IPR036291">
    <property type="entry name" value="NAD(P)-bd_dom_sf"/>
</dbReference>
<keyword evidence="6" id="KW-0812">Transmembrane</keyword>
<comment type="caution">
    <text evidence="8">The sequence shown here is derived from an EMBL/GenBank/DDBJ whole genome shotgun (WGS) entry which is preliminary data.</text>
</comment>
<protein>
    <submittedName>
        <fullName evidence="8">L-iditol 2-dehydrogenase</fullName>
    </submittedName>
</protein>
<dbReference type="PANTHER" id="PTHR43161">
    <property type="entry name" value="SORBITOL DEHYDROGENASE"/>
    <property type="match status" value="1"/>
</dbReference>
<evidence type="ECO:0000313" key="9">
    <source>
        <dbReference type="Proteomes" id="UP000237684"/>
    </source>
</evidence>
<dbReference type="InterPro" id="IPR013149">
    <property type="entry name" value="ADH-like_C"/>
</dbReference>
<dbReference type="EMBL" id="NIGF01000010">
    <property type="protein sequence ID" value="PQV63549.1"/>
    <property type="molecule type" value="Genomic_DNA"/>
</dbReference>
<reference evidence="8 9" key="1">
    <citation type="journal article" date="2018" name="Syst. Appl. Microbiol.">
        <title>Abditibacterium utsteinense sp. nov., the first cultivated member of candidate phylum FBP, isolated from ice-free Antarctic soil samples.</title>
        <authorList>
            <person name="Tahon G."/>
            <person name="Tytgat B."/>
            <person name="Lebbe L."/>
            <person name="Carlier A."/>
            <person name="Willems A."/>
        </authorList>
    </citation>
    <scope>NUCLEOTIDE SEQUENCE [LARGE SCALE GENOMIC DNA]</scope>
    <source>
        <strain evidence="8 9">LMG 29911</strain>
    </source>
</reference>
<evidence type="ECO:0000256" key="6">
    <source>
        <dbReference type="SAM" id="Phobius"/>
    </source>
</evidence>
<feature type="transmembrane region" description="Helical" evidence="6">
    <location>
        <begin position="7"/>
        <end position="24"/>
    </location>
</feature>
<name>A0A2S8SS31_9BACT</name>
<dbReference type="Gene3D" id="3.40.50.720">
    <property type="entry name" value="NAD(P)-binding Rossmann-like Domain"/>
    <property type="match status" value="1"/>
</dbReference>
<keyword evidence="5" id="KW-0560">Oxidoreductase</keyword>
<dbReference type="RefSeq" id="WP_202973498.1">
    <property type="nucleotide sequence ID" value="NZ_NIGF01000010.1"/>
</dbReference>
<gene>
    <name evidence="8" type="ORF">B1R32_11012</name>
</gene>
<dbReference type="InterPro" id="IPR013154">
    <property type="entry name" value="ADH-like_N"/>
</dbReference>
<dbReference type="SUPFAM" id="SSF51735">
    <property type="entry name" value="NAD(P)-binding Rossmann-fold domains"/>
    <property type="match status" value="1"/>
</dbReference>
<dbReference type="GO" id="GO:0046872">
    <property type="term" value="F:metal ion binding"/>
    <property type="evidence" value="ECO:0007669"/>
    <property type="project" value="UniProtKB-KW"/>
</dbReference>
<dbReference type="SUPFAM" id="SSF50129">
    <property type="entry name" value="GroES-like"/>
    <property type="match status" value="1"/>
</dbReference>
<sequence>MKRPNCGYFIFCGIEFFVAILAAMTPTQTAVRLHGPADLRVEQVPFDATLQPEEVLLRVAATGVCGSDLHPYQTGSIGSTVLNQPLVLGHEFSAVIEEVGGAVENLAPGMRVAVDPAWTCGVCRECREGNPNLCRHQRFCGLAPNDGSLRQRMTAPARFCHPISAALSDASAALLEPLGIALHATDLARIRLGSSVAILGAGPIGLCLAQTTRLAGASQVFIADPLPYRQEFARKFGALPFPPQIEVDVVIEAAWARDSVQSAMEIVKPGGTVVLVGIPFEDEVSFAHSVARRKGLTILMSRRMKNTYARAIELVESDRVDVESLITHRFSLRETPAAFGINAKYQQEVIKIIIENHD</sequence>
<keyword evidence="4" id="KW-0862">Zinc</keyword>
<dbReference type="Proteomes" id="UP000237684">
    <property type="component" value="Unassembled WGS sequence"/>
</dbReference>
<comment type="similarity">
    <text evidence="2">Belongs to the zinc-containing alcohol dehydrogenase family.</text>
</comment>
<evidence type="ECO:0000256" key="3">
    <source>
        <dbReference type="ARBA" id="ARBA00022723"/>
    </source>
</evidence>
<keyword evidence="9" id="KW-1185">Reference proteome</keyword>
<evidence type="ECO:0000313" key="8">
    <source>
        <dbReference type="EMBL" id="PQV63549.1"/>
    </source>
</evidence>
<dbReference type="AlphaFoldDB" id="A0A2S8SS31"/>
<evidence type="ECO:0000256" key="5">
    <source>
        <dbReference type="ARBA" id="ARBA00023002"/>
    </source>
</evidence>
<keyword evidence="3" id="KW-0479">Metal-binding</keyword>
<accession>A0A2S8SS31</accession>
<keyword evidence="6" id="KW-1133">Transmembrane helix</keyword>
<dbReference type="SMART" id="SM00829">
    <property type="entry name" value="PKS_ER"/>
    <property type="match status" value="1"/>
</dbReference>
<evidence type="ECO:0000256" key="2">
    <source>
        <dbReference type="ARBA" id="ARBA00008072"/>
    </source>
</evidence>
<dbReference type="PANTHER" id="PTHR43161:SF9">
    <property type="entry name" value="SORBITOL DEHYDROGENASE"/>
    <property type="match status" value="1"/>
</dbReference>
<keyword evidence="6" id="KW-0472">Membrane</keyword>